<feature type="compositionally biased region" description="Acidic residues" evidence="4">
    <location>
        <begin position="260"/>
        <end position="276"/>
    </location>
</feature>
<feature type="region of interest" description="Disordered" evidence="4">
    <location>
        <begin position="487"/>
        <end position="537"/>
    </location>
</feature>
<dbReference type="STRING" id="303518.ENSPNYP00000001753"/>
<feature type="compositionally biased region" description="Basic and acidic residues" evidence="4">
    <location>
        <begin position="487"/>
        <end position="506"/>
    </location>
</feature>
<dbReference type="InterPro" id="IPR022783">
    <property type="entry name" value="GCFC_dom"/>
</dbReference>
<comment type="subcellular location">
    <subcellularLocation>
        <location evidence="1">Nucleus</location>
    </subcellularLocation>
</comment>
<feature type="compositionally biased region" description="Basic and acidic residues" evidence="4">
    <location>
        <begin position="123"/>
        <end position="145"/>
    </location>
</feature>
<evidence type="ECO:0000313" key="6">
    <source>
        <dbReference type="Ensembl" id="ENSPNYP00000001753.1"/>
    </source>
</evidence>
<evidence type="ECO:0000256" key="2">
    <source>
        <dbReference type="ARBA" id="ARBA00010801"/>
    </source>
</evidence>
<dbReference type="Ensembl" id="ENSPNYT00000001790.1">
    <property type="protein sequence ID" value="ENSPNYP00000001753.1"/>
    <property type="gene ID" value="ENSPNYG00000001206.1"/>
</dbReference>
<keyword evidence="3" id="KW-0539">Nucleus</keyword>
<feature type="region of interest" description="Disordered" evidence="4">
    <location>
        <begin position="123"/>
        <end position="188"/>
    </location>
</feature>
<name>A0A3B4EVL6_9CICH</name>
<dbReference type="GO" id="GO:0000398">
    <property type="term" value="P:mRNA splicing, via spliceosome"/>
    <property type="evidence" value="ECO:0007669"/>
    <property type="project" value="InterPro"/>
</dbReference>
<feature type="compositionally biased region" description="Basic and acidic residues" evidence="4">
    <location>
        <begin position="514"/>
        <end position="528"/>
    </location>
</feature>
<accession>A0A3B4EVL6</accession>
<dbReference type="GO" id="GO:0045944">
    <property type="term" value="P:positive regulation of transcription by RNA polymerase II"/>
    <property type="evidence" value="ECO:0007669"/>
    <property type="project" value="TreeGrafter"/>
</dbReference>
<reference evidence="6" key="1">
    <citation type="submission" date="2023-09" db="UniProtKB">
        <authorList>
            <consortium name="Ensembl"/>
        </authorList>
    </citation>
    <scope>IDENTIFICATION</scope>
</reference>
<dbReference type="Pfam" id="PF07842">
    <property type="entry name" value="GCFC"/>
    <property type="match status" value="1"/>
</dbReference>
<feature type="compositionally biased region" description="Basic residues" evidence="4">
    <location>
        <begin position="1"/>
        <end position="11"/>
    </location>
</feature>
<sequence length="891" mass="101848">MFKKAKRANFRRRNESDEDEQEESQQPQLAPTMFGPTEIPFMETSNSNATGVLSTTESCHSNGLQANSVRAVKKEKKVKDTTAVPGPTKASLLSFVDEEDGSEVFRVKKSNHSKKILKQLKKEYKEDLERSGSTKQDPAVKEEVISRASSEQGEEEMEVESADEQEEDARSQSGQTNNEDFSDFIPGEIPDAAFIHAARKRRQLARELGGDAPLVETEAPKKRLVREDQDASDDEDEEEKRIRFSGVRNKSQRQKIAEEIGIEGSDDEALDTGQDEEVSRWEQEQIRKGISIPQVQSSQPEDSTVYYQNSYESQPYGSSYSMPYTYSTVAPQTAKPTGQADNGSVHYGASLNDLIPVSIDLVKKRLQDRLSQMHAGHNGNVDRYKQINEDLAASERTIQQLEDSSNDNAEQYKFLQEMRGYVGDLLECFSEKVPAVLELEAAMHQLLRQRATRLVQRRQDDIKDESSEFASLSNKAVMAPNLDSFGRDRAAYQEHSRQRRIAEREARRTRRRQAREQNGKRAEHKEGLSSDDEETSTDITSFNMERDRIIRESKKVFEDVVEDFHSLDYIKSHFEVWRKEYANTYRDAYIGLCLPKLFNPLVRLQLITWNPLEAQCANFEYMLWFESLLFYGFEENSTLQKGDGDIGLLPAIVEKVILSKLSVLAEQVWDPLSSSQTTRFVSFIHRLLKGYPTVLHGDNRYTQELLKTIVLRTRRTLDEDVFLPLYPKNILENKNSGPYLFYQRQFWSCVKLLGNILQWDGILSMSSLKDLALDSTLNRYILSALQTTDTWEENIQKCQKVVECLPSHWFSGLKGQQTLPQLEPFCRYLTHLANSIHRSALVGSDIERRTSKEQVKDVVKMLGQMNALDHIIAVAAEHGIKDIKPLLEVKS</sequence>
<dbReference type="GeneTree" id="ENSGT00390000000455"/>
<evidence type="ECO:0000259" key="5">
    <source>
        <dbReference type="Pfam" id="PF07842"/>
    </source>
</evidence>
<dbReference type="GO" id="GO:0005634">
    <property type="term" value="C:nucleus"/>
    <property type="evidence" value="ECO:0007669"/>
    <property type="project" value="UniProtKB-SubCell"/>
</dbReference>
<dbReference type="InterPro" id="IPR012890">
    <property type="entry name" value="GCFC2-like"/>
</dbReference>
<feature type="compositionally biased region" description="Acidic residues" evidence="4">
    <location>
        <begin position="152"/>
        <end position="167"/>
    </location>
</feature>
<evidence type="ECO:0000256" key="1">
    <source>
        <dbReference type="ARBA" id="ARBA00004123"/>
    </source>
</evidence>
<dbReference type="AlphaFoldDB" id="A0A3B4EVL6"/>
<feature type="compositionally biased region" description="Basic and acidic residues" evidence="4">
    <location>
        <begin position="218"/>
        <end position="229"/>
    </location>
</feature>
<feature type="compositionally biased region" description="Polar residues" evidence="4">
    <location>
        <begin position="43"/>
        <end position="58"/>
    </location>
</feature>
<dbReference type="PANTHER" id="PTHR12214">
    <property type="entry name" value="GC-RICH SEQUENCE DNA-BINDING FACTOR"/>
    <property type="match status" value="1"/>
</dbReference>
<organism evidence="6">
    <name type="scientific">Pundamilia nyererei</name>
    <dbReference type="NCBI Taxonomy" id="303518"/>
    <lineage>
        <taxon>Eukaryota</taxon>
        <taxon>Metazoa</taxon>
        <taxon>Chordata</taxon>
        <taxon>Craniata</taxon>
        <taxon>Vertebrata</taxon>
        <taxon>Euteleostomi</taxon>
        <taxon>Actinopterygii</taxon>
        <taxon>Neopterygii</taxon>
        <taxon>Teleostei</taxon>
        <taxon>Neoteleostei</taxon>
        <taxon>Acanthomorphata</taxon>
        <taxon>Ovalentaria</taxon>
        <taxon>Cichlomorphae</taxon>
        <taxon>Cichliformes</taxon>
        <taxon>Cichlidae</taxon>
        <taxon>African cichlids</taxon>
        <taxon>Pseudocrenilabrinae</taxon>
        <taxon>Haplochromini</taxon>
        <taxon>Pundamilia</taxon>
    </lineage>
</organism>
<dbReference type="GO" id="GO:0003677">
    <property type="term" value="F:DNA binding"/>
    <property type="evidence" value="ECO:0007669"/>
    <property type="project" value="InterPro"/>
</dbReference>
<feature type="region of interest" description="Disordered" evidence="4">
    <location>
        <begin position="201"/>
        <end position="302"/>
    </location>
</feature>
<feature type="region of interest" description="Disordered" evidence="4">
    <location>
        <begin position="1"/>
        <end position="58"/>
    </location>
</feature>
<comment type="similarity">
    <text evidence="2">Belongs to the GCF family.</text>
</comment>
<feature type="compositionally biased region" description="Basic and acidic residues" evidence="4">
    <location>
        <begin position="277"/>
        <end position="287"/>
    </location>
</feature>
<feature type="domain" description="GCF C-terminal" evidence="5">
    <location>
        <begin position="567"/>
        <end position="780"/>
    </location>
</feature>
<protein>
    <submittedName>
        <fullName evidence="6">PAX3 and PAX7 binding protein 1</fullName>
    </submittedName>
</protein>
<proteinExistence type="inferred from homology"/>
<evidence type="ECO:0000256" key="3">
    <source>
        <dbReference type="ARBA" id="ARBA00023242"/>
    </source>
</evidence>
<feature type="compositionally biased region" description="Polar residues" evidence="4">
    <location>
        <begin position="293"/>
        <end position="302"/>
    </location>
</feature>
<evidence type="ECO:0000256" key="4">
    <source>
        <dbReference type="SAM" id="MobiDB-lite"/>
    </source>
</evidence>
<dbReference type="PANTHER" id="PTHR12214:SF2">
    <property type="entry name" value="PAX3- AND PAX7-BINDING PROTEIN 1"/>
    <property type="match status" value="1"/>
</dbReference>